<dbReference type="EMBL" id="CAJVAS010000018">
    <property type="protein sequence ID" value="CAG7637320.1"/>
    <property type="molecule type" value="Genomic_DNA"/>
</dbReference>
<feature type="domain" description="Copper amine oxidase-like N-terminal" evidence="2">
    <location>
        <begin position="43"/>
        <end position="90"/>
    </location>
</feature>
<gene>
    <name evidence="3" type="ORF">PAESOLCIP111_03831</name>
</gene>
<dbReference type="InterPro" id="IPR012854">
    <property type="entry name" value="Cu_amine_oxidase-like_N"/>
</dbReference>
<reference evidence="3" key="1">
    <citation type="submission" date="2021-06" db="EMBL/GenBank/DDBJ databases">
        <authorList>
            <person name="Criscuolo A."/>
        </authorList>
    </citation>
    <scope>NUCLEOTIDE SEQUENCE</scope>
    <source>
        <strain evidence="3">CIP111600</strain>
    </source>
</reference>
<proteinExistence type="predicted"/>
<protein>
    <recommendedName>
        <fullName evidence="2">Copper amine oxidase-like N-terminal domain-containing protein</fullName>
    </recommendedName>
</protein>
<evidence type="ECO:0000313" key="4">
    <source>
        <dbReference type="Proteomes" id="UP000693672"/>
    </source>
</evidence>
<accession>A0A916NQJ6</accession>
<feature type="chain" id="PRO_5037714789" description="Copper amine oxidase-like N-terminal domain-containing protein" evidence="1">
    <location>
        <begin position="26"/>
        <end position="297"/>
    </location>
</feature>
<organism evidence="3 4">
    <name type="scientific">Paenibacillus solanacearum</name>
    <dbReference type="NCBI Taxonomy" id="2048548"/>
    <lineage>
        <taxon>Bacteria</taxon>
        <taxon>Bacillati</taxon>
        <taxon>Bacillota</taxon>
        <taxon>Bacilli</taxon>
        <taxon>Bacillales</taxon>
        <taxon>Paenibacillaceae</taxon>
        <taxon>Paenibacillus</taxon>
    </lineage>
</organism>
<dbReference type="Pfam" id="PF07833">
    <property type="entry name" value="Cu_amine_oxidN1"/>
    <property type="match status" value="1"/>
</dbReference>
<evidence type="ECO:0000313" key="3">
    <source>
        <dbReference type="EMBL" id="CAG7637320.1"/>
    </source>
</evidence>
<keyword evidence="4" id="KW-1185">Reference proteome</keyword>
<name>A0A916NQJ6_9BACL</name>
<dbReference type="AlphaFoldDB" id="A0A916NQJ6"/>
<evidence type="ECO:0000259" key="2">
    <source>
        <dbReference type="Pfam" id="PF07833"/>
    </source>
</evidence>
<dbReference type="Proteomes" id="UP000693672">
    <property type="component" value="Unassembled WGS sequence"/>
</dbReference>
<evidence type="ECO:0000256" key="1">
    <source>
        <dbReference type="SAM" id="SignalP"/>
    </source>
</evidence>
<sequence>MKMKKWRTILLAGMMGTCFAAGAYAEDVLQQVQAYLRPDFNVQVDGTPVKLSTPPLVYNDKSYLALTDISSYLGANVYWKEQNKTIYINSRNQAQRPDDQELVYEEIKLANPSAYMVEYLGGQFPLLTCYIYNNSKATNYYRLTDVQRMGINTDGLKKVRDKYSQWLFVSEEELSKRWKSRPTVYYSRDSVNIVTTEKNAKKLESIKTYIQDWTSFGAKPSTCSPIMCPRDANKFESDNVYYNRTWIMMDVAGEDEYNYLISENGHLYILHLKLTKAPIDDGTYLISSSKEDIQAIR</sequence>
<comment type="caution">
    <text evidence="3">The sequence shown here is derived from an EMBL/GenBank/DDBJ whole genome shotgun (WGS) entry which is preliminary data.</text>
</comment>
<keyword evidence="1" id="KW-0732">Signal</keyword>
<feature type="signal peptide" evidence="1">
    <location>
        <begin position="1"/>
        <end position="25"/>
    </location>
</feature>